<evidence type="ECO:0000256" key="1">
    <source>
        <dbReference type="ARBA" id="ARBA00022723"/>
    </source>
</evidence>
<sequence length="288" mass="31175">MIDTIDHIVIAVRDLGAAKSTYTRILGREPSWEGEHPGLGSSNLIYRLRNTYLEFVAATGEGQFADMIRTKLEDEGEGLMGLVFGTVNADACVRHLKDAGLNPTDPIPGGAKDAAGNERAWRNVMLSPDETGGLFMFVIEQADRLAIPLSPTAEGVNGRAAVDAVDHVVVNTPRPDDLIAFFEGQLGLRLALDHTIEKWGVRQLFFRVGNVTLEVVTPTAKDEVPEKDSLWGIAYRAPDLALMQERLTQAGVNVSGVRTGRKKGTLVATVKPETHGIPTLLIGQDPAF</sequence>
<evidence type="ECO:0000313" key="4">
    <source>
        <dbReference type="Proteomes" id="UP001178507"/>
    </source>
</evidence>
<dbReference type="PROSITE" id="PS51819">
    <property type="entry name" value="VOC"/>
    <property type="match status" value="2"/>
</dbReference>
<protein>
    <recommendedName>
        <fullName evidence="2">VOC domain-containing protein</fullName>
    </recommendedName>
</protein>
<feature type="domain" description="VOC" evidence="2">
    <location>
        <begin position="4"/>
        <end position="140"/>
    </location>
</feature>
<proteinExistence type="predicted"/>
<name>A0AA36MV90_9DINO</name>
<dbReference type="Pfam" id="PF13669">
    <property type="entry name" value="Glyoxalase_4"/>
    <property type="match status" value="1"/>
</dbReference>
<dbReference type="InterPro" id="IPR029068">
    <property type="entry name" value="Glyas_Bleomycin-R_OHBP_Dase"/>
</dbReference>
<accession>A0AA36MV90</accession>
<evidence type="ECO:0000259" key="2">
    <source>
        <dbReference type="PROSITE" id="PS51819"/>
    </source>
</evidence>
<dbReference type="Proteomes" id="UP001178507">
    <property type="component" value="Unassembled WGS sequence"/>
</dbReference>
<dbReference type="Gene3D" id="3.10.180.10">
    <property type="entry name" value="2,3-Dihydroxybiphenyl 1,2-Dioxygenase, domain 1"/>
    <property type="match status" value="2"/>
</dbReference>
<comment type="caution">
    <text evidence="3">The sequence shown here is derived from an EMBL/GenBank/DDBJ whole genome shotgun (WGS) entry which is preliminary data.</text>
</comment>
<dbReference type="Pfam" id="PF13468">
    <property type="entry name" value="Glyoxalase_3"/>
    <property type="match status" value="1"/>
</dbReference>
<dbReference type="InterPro" id="IPR037523">
    <property type="entry name" value="VOC_core"/>
</dbReference>
<dbReference type="InterPro" id="IPR051785">
    <property type="entry name" value="MMCE/EMCE_epimerase"/>
</dbReference>
<dbReference type="PANTHER" id="PTHR43048:SF3">
    <property type="entry name" value="METHYLMALONYL-COA EPIMERASE, MITOCHONDRIAL"/>
    <property type="match status" value="1"/>
</dbReference>
<dbReference type="PANTHER" id="PTHR43048">
    <property type="entry name" value="METHYLMALONYL-COA EPIMERASE"/>
    <property type="match status" value="1"/>
</dbReference>
<organism evidence="3 4">
    <name type="scientific">Effrenium voratum</name>
    <dbReference type="NCBI Taxonomy" id="2562239"/>
    <lineage>
        <taxon>Eukaryota</taxon>
        <taxon>Sar</taxon>
        <taxon>Alveolata</taxon>
        <taxon>Dinophyceae</taxon>
        <taxon>Suessiales</taxon>
        <taxon>Symbiodiniaceae</taxon>
        <taxon>Effrenium</taxon>
    </lineage>
</organism>
<dbReference type="EMBL" id="CAUJNA010001191">
    <property type="protein sequence ID" value="CAJ1385067.1"/>
    <property type="molecule type" value="Genomic_DNA"/>
</dbReference>
<feature type="domain" description="VOC" evidence="2">
    <location>
        <begin position="164"/>
        <end position="285"/>
    </location>
</feature>
<dbReference type="GO" id="GO:0046491">
    <property type="term" value="P:L-methylmalonyl-CoA metabolic process"/>
    <property type="evidence" value="ECO:0007669"/>
    <property type="project" value="TreeGrafter"/>
</dbReference>
<dbReference type="GO" id="GO:0004493">
    <property type="term" value="F:methylmalonyl-CoA epimerase activity"/>
    <property type="evidence" value="ECO:0007669"/>
    <property type="project" value="TreeGrafter"/>
</dbReference>
<dbReference type="SUPFAM" id="SSF54593">
    <property type="entry name" value="Glyoxalase/Bleomycin resistance protein/Dihydroxybiphenyl dioxygenase"/>
    <property type="match status" value="1"/>
</dbReference>
<dbReference type="InterPro" id="IPR025870">
    <property type="entry name" value="Glyoxalase-like_dom"/>
</dbReference>
<dbReference type="AlphaFoldDB" id="A0AA36MV90"/>
<keyword evidence="1" id="KW-0479">Metal-binding</keyword>
<evidence type="ECO:0000313" key="3">
    <source>
        <dbReference type="EMBL" id="CAJ1385067.1"/>
    </source>
</evidence>
<gene>
    <name evidence="3" type="ORF">EVOR1521_LOCUS11755</name>
</gene>
<reference evidence="3" key="1">
    <citation type="submission" date="2023-08" db="EMBL/GenBank/DDBJ databases">
        <authorList>
            <person name="Chen Y."/>
            <person name="Shah S."/>
            <person name="Dougan E. K."/>
            <person name="Thang M."/>
            <person name="Chan C."/>
        </authorList>
    </citation>
    <scope>NUCLEOTIDE SEQUENCE</scope>
</reference>
<dbReference type="GO" id="GO:0046872">
    <property type="term" value="F:metal ion binding"/>
    <property type="evidence" value="ECO:0007669"/>
    <property type="project" value="UniProtKB-KW"/>
</dbReference>
<keyword evidence="4" id="KW-1185">Reference proteome</keyword>